<reference evidence="1 2" key="1">
    <citation type="journal article" date="2023" name="Plants (Basel)">
        <title>Bridging the Gap: Combining Genomics and Transcriptomics Approaches to Understand Stylosanthes scabra, an Orphan Legume from the Brazilian Caatinga.</title>
        <authorList>
            <person name="Ferreira-Neto J.R.C."/>
            <person name="da Silva M.D."/>
            <person name="Binneck E."/>
            <person name="de Melo N.F."/>
            <person name="da Silva R.H."/>
            <person name="de Melo A.L.T.M."/>
            <person name="Pandolfi V."/>
            <person name="Bustamante F.O."/>
            <person name="Brasileiro-Vidal A.C."/>
            <person name="Benko-Iseppon A.M."/>
        </authorList>
    </citation>
    <scope>NUCLEOTIDE SEQUENCE [LARGE SCALE GENOMIC DNA]</scope>
    <source>
        <tissue evidence="1">Leaves</tissue>
    </source>
</reference>
<comment type="caution">
    <text evidence="1">The sequence shown here is derived from an EMBL/GenBank/DDBJ whole genome shotgun (WGS) entry which is preliminary data.</text>
</comment>
<keyword evidence="2" id="KW-1185">Reference proteome</keyword>
<accession>A0ABU6ZS41</accession>
<evidence type="ECO:0000313" key="1">
    <source>
        <dbReference type="EMBL" id="MED6224793.1"/>
    </source>
</evidence>
<dbReference type="Proteomes" id="UP001341840">
    <property type="component" value="Unassembled WGS sequence"/>
</dbReference>
<evidence type="ECO:0000313" key="2">
    <source>
        <dbReference type="Proteomes" id="UP001341840"/>
    </source>
</evidence>
<name>A0ABU6ZS41_9FABA</name>
<proteinExistence type="predicted"/>
<dbReference type="EMBL" id="JASCZI010273409">
    <property type="protein sequence ID" value="MED6224793.1"/>
    <property type="molecule type" value="Genomic_DNA"/>
</dbReference>
<sequence>MQLRATITRTDRAKKINVVAPVNENQYNPIPTTTDLPPNIAGLLQLRHLNYFEPQESQQAPPTSSIGHEMLPIKKDVISTSWNLQFRFKTQNIFKYVAIPSFFPTPILQENTDFATF</sequence>
<protein>
    <submittedName>
        <fullName evidence="1">Uncharacterized protein</fullName>
    </submittedName>
</protein>
<organism evidence="1 2">
    <name type="scientific">Stylosanthes scabra</name>
    <dbReference type="NCBI Taxonomy" id="79078"/>
    <lineage>
        <taxon>Eukaryota</taxon>
        <taxon>Viridiplantae</taxon>
        <taxon>Streptophyta</taxon>
        <taxon>Embryophyta</taxon>
        <taxon>Tracheophyta</taxon>
        <taxon>Spermatophyta</taxon>
        <taxon>Magnoliopsida</taxon>
        <taxon>eudicotyledons</taxon>
        <taxon>Gunneridae</taxon>
        <taxon>Pentapetalae</taxon>
        <taxon>rosids</taxon>
        <taxon>fabids</taxon>
        <taxon>Fabales</taxon>
        <taxon>Fabaceae</taxon>
        <taxon>Papilionoideae</taxon>
        <taxon>50 kb inversion clade</taxon>
        <taxon>dalbergioids sensu lato</taxon>
        <taxon>Dalbergieae</taxon>
        <taxon>Pterocarpus clade</taxon>
        <taxon>Stylosanthes</taxon>
    </lineage>
</organism>
<gene>
    <name evidence="1" type="ORF">PIB30_087572</name>
</gene>